<reference evidence="1" key="1">
    <citation type="journal article" date="2023" name="Int. J. Syst. Evol. Microbiol.">
        <title>&lt;i&gt;Shewanella septentrionalis&lt;/i&gt; sp. nov. and &lt;i&gt;Shewanella holmiensis&lt;/i&gt; sp. nov., isolated from Baltic Sea water and sediments.</title>
        <authorList>
            <person name="Martin-Rodriguez A.J."/>
            <person name="Thorell K."/>
            <person name="Joffre E."/>
            <person name="Jensie-Markopoulos S."/>
            <person name="Moore E.R.B."/>
            <person name="Sjoling A."/>
        </authorList>
    </citation>
    <scope>NUCLEOTIDE SEQUENCE</scope>
    <source>
        <strain evidence="1">SP1W3</strain>
    </source>
</reference>
<accession>A0A9X2WWB7</accession>
<sequence>MYLSNADRWSLLCKKQIDVIEKLSTQFPERKAHLSELTQGWRHVQHQVQAGDRPMPLELIK</sequence>
<gene>
    <name evidence="1" type="ORF">NE536_14725</name>
</gene>
<dbReference type="AlphaFoldDB" id="A0A9X2WWB7"/>
<proteinExistence type="predicted"/>
<dbReference type="EMBL" id="JAMTCC010000025">
    <property type="protein sequence ID" value="MCT7946613.1"/>
    <property type="molecule type" value="Genomic_DNA"/>
</dbReference>
<dbReference type="RefSeq" id="WP_106649920.1">
    <property type="nucleotide sequence ID" value="NZ_JAMTCC010000025.1"/>
</dbReference>
<protein>
    <submittedName>
        <fullName evidence="1">Uncharacterized protein</fullName>
    </submittedName>
</protein>
<organism evidence="1 2">
    <name type="scientific">Shewanella septentrionalis</name>
    <dbReference type="NCBI Taxonomy" id="2952223"/>
    <lineage>
        <taxon>Bacteria</taxon>
        <taxon>Pseudomonadati</taxon>
        <taxon>Pseudomonadota</taxon>
        <taxon>Gammaproteobacteria</taxon>
        <taxon>Alteromonadales</taxon>
        <taxon>Shewanellaceae</taxon>
        <taxon>Shewanella</taxon>
    </lineage>
</organism>
<evidence type="ECO:0000313" key="2">
    <source>
        <dbReference type="Proteomes" id="UP001155604"/>
    </source>
</evidence>
<evidence type="ECO:0000313" key="1">
    <source>
        <dbReference type="EMBL" id="MCT7946613.1"/>
    </source>
</evidence>
<dbReference type="Proteomes" id="UP001155604">
    <property type="component" value="Unassembled WGS sequence"/>
</dbReference>
<name>A0A9X2WWB7_9GAMM</name>
<comment type="caution">
    <text evidence="1">The sequence shown here is derived from an EMBL/GenBank/DDBJ whole genome shotgun (WGS) entry which is preliminary data.</text>
</comment>
<keyword evidence="2" id="KW-1185">Reference proteome</keyword>